<dbReference type="InterPro" id="IPR016102">
    <property type="entry name" value="Succinyl-CoA_synth-like"/>
</dbReference>
<dbReference type="Gene3D" id="3.40.50.261">
    <property type="entry name" value="Succinyl-CoA synthetase domains"/>
    <property type="match status" value="1"/>
</dbReference>
<evidence type="ECO:0000256" key="1">
    <source>
        <dbReference type="ARBA" id="ARBA00022532"/>
    </source>
</evidence>
<evidence type="ECO:0000256" key="2">
    <source>
        <dbReference type="ARBA" id="ARBA00022598"/>
    </source>
</evidence>
<evidence type="ECO:0000256" key="3">
    <source>
        <dbReference type="ARBA" id="ARBA00022723"/>
    </source>
</evidence>
<comment type="catalytic activity">
    <reaction evidence="7">
        <text>succinate + ATP + CoA = succinyl-CoA + ADP + phosphate</text>
        <dbReference type="Rhea" id="RHEA:17661"/>
        <dbReference type="ChEBI" id="CHEBI:30031"/>
        <dbReference type="ChEBI" id="CHEBI:30616"/>
        <dbReference type="ChEBI" id="CHEBI:43474"/>
        <dbReference type="ChEBI" id="CHEBI:57287"/>
        <dbReference type="ChEBI" id="CHEBI:57292"/>
        <dbReference type="ChEBI" id="CHEBI:456216"/>
        <dbReference type="EC" id="6.2.1.5"/>
    </reaction>
</comment>
<dbReference type="Gene3D" id="3.30.1490.20">
    <property type="entry name" value="ATP-grasp fold, A domain"/>
    <property type="match status" value="1"/>
</dbReference>
<dbReference type="PROSITE" id="PS50975">
    <property type="entry name" value="ATP_GRASP"/>
    <property type="match status" value="1"/>
</dbReference>
<comment type="subunit">
    <text evidence="7">Heterotetramer of two alpha and two beta subunits.</text>
</comment>
<evidence type="ECO:0000256" key="6">
    <source>
        <dbReference type="ARBA" id="ARBA00022842"/>
    </source>
</evidence>
<keyword evidence="3 7" id="KW-0479">Metal-binding</keyword>
<comment type="catalytic activity">
    <reaction evidence="7">
        <text>GTP + succinate + CoA = succinyl-CoA + GDP + phosphate</text>
        <dbReference type="Rhea" id="RHEA:22120"/>
        <dbReference type="ChEBI" id="CHEBI:30031"/>
        <dbReference type="ChEBI" id="CHEBI:37565"/>
        <dbReference type="ChEBI" id="CHEBI:43474"/>
        <dbReference type="ChEBI" id="CHEBI:57287"/>
        <dbReference type="ChEBI" id="CHEBI:57292"/>
        <dbReference type="ChEBI" id="CHEBI:58189"/>
    </reaction>
</comment>
<feature type="binding site" evidence="7">
    <location>
        <position position="253"/>
    </location>
    <ligand>
        <name>substrate</name>
        <note>ligand shared with subunit alpha</note>
    </ligand>
</feature>
<dbReference type="InterPro" id="IPR005811">
    <property type="entry name" value="SUCC_ACL_C"/>
</dbReference>
<keyword evidence="6 7" id="KW-0460">Magnesium</keyword>
<comment type="pathway">
    <text evidence="7">Carbohydrate metabolism; tricarboxylic acid cycle; succinate from succinyl-CoA (ligase route): step 1/1.</text>
</comment>
<dbReference type="InterPro" id="IPR017866">
    <property type="entry name" value="Succ-CoA_synthase_bsu_CS"/>
</dbReference>
<evidence type="ECO:0000256" key="5">
    <source>
        <dbReference type="ARBA" id="ARBA00022840"/>
    </source>
</evidence>
<dbReference type="SUPFAM" id="SSF56059">
    <property type="entry name" value="Glutathione synthetase ATP-binding domain-like"/>
    <property type="match status" value="1"/>
</dbReference>
<keyword evidence="4 7" id="KW-0547">Nucleotide-binding</keyword>
<keyword evidence="1 7" id="KW-0816">Tricarboxylic acid cycle</keyword>
<dbReference type="HAMAP" id="MF_00558">
    <property type="entry name" value="Succ_CoA_beta"/>
    <property type="match status" value="1"/>
</dbReference>
<feature type="binding site" evidence="7">
    <location>
        <begin position="52"/>
        <end position="54"/>
    </location>
    <ligand>
        <name>ATP</name>
        <dbReference type="ChEBI" id="CHEBI:30616"/>
    </ligand>
</feature>
<keyword evidence="5 7" id="KW-0067">ATP-binding</keyword>
<feature type="binding site" evidence="7">
    <location>
        <position position="91"/>
    </location>
    <ligand>
        <name>ATP</name>
        <dbReference type="ChEBI" id="CHEBI:30616"/>
    </ligand>
</feature>
<comment type="cofactor">
    <cofactor evidence="7">
        <name>Mg(2+)</name>
        <dbReference type="ChEBI" id="CHEBI:18420"/>
    </cofactor>
    <text evidence="7">Binds 1 Mg(2+) ion per subunit.</text>
</comment>
<comment type="caution">
    <text evidence="9">The sequence shown here is derived from an EMBL/GenBank/DDBJ whole genome shotgun (WGS) entry which is preliminary data.</text>
</comment>
<dbReference type="PROSITE" id="PS01217">
    <property type="entry name" value="SUCCINYL_COA_LIG_3"/>
    <property type="match status" value="1"/>
</dbReference>
<organism evidence="9">
    <name type="scientific">Archaeoglobus fulgidus</name>
    <dbReference type="NCBI Taxonomy" id="2234"/>
    <lineage>
        <taxon>Archaea</taxon>
        <taxon>Methanobacteriati</taxon>
        <taxon>Methanobacteriota</taxon>
        <taxon>Archaeoglobi</taxon>
        <taxon>Archaeoglobales</taxon>
        <taxon>Archaeoglobaceae</taxon>
        <taxon>Archaeoglobus</taxon>
    </lineage>
</organism>
<feature type="binding site" evidence="7">
    <location>
        <position position="191"/>
    </location>
    <ligand>
        <name>Mg(2+)</name>
        <dbReference type="ChEBI" id="CHEBI:18420"/>
    </ligand>
</feature>
<feature type="binding site" evidence="7">
    <location>
        <position position="204"/>
    </location>
    <ligand>
        <name>Mg(2+)</name>
        <dbReference type="ChEBI" id="CHEBI:18420"/>
    </ligand>
</feature>
<dbReference type="FunFam" id="3.30.470.20:FF:000002">
    <property type="entry name" value="Succinate--CoA ligase [ADP-forming] subunit beta"/>
    <property type="match status" value="1"/>
</dbReference>
<name>A0A7J3M1C1_ARCFL</name>
<dbReference type="GO" id="GO:0006099">
    <property type="term" value="P:tricarboxylic acid cycle"/>
    <property type="evidence" value="ECO:0007669"/>
    <property type="project" value="UniProtKB-UniRule"/>
</dbReference>
<feature type="domain" description="ATP-grasp" evidence="8">
    <location>
        <begin position="9"/>
        <end position="250"/>
    </location>
</feature>
<dbReference type="SUPFAM" id="SSF52210">
    <property type="entry name" value="Succinyl-CoA synthetase domains"/>
    <property type="match status" value="1"/>
</dbReference>
<dbReference type="Gene3D" id="3.30.470.20">
    <property type="entry name" value="ATP-grasp fold, B domain"/>
    <property type="match status" value="1"/>
</dbReference>
<comment type="function">
    <text evidence="7">Succinyl-CoA synthetase functions in the citric acid cycle (TCA), coupling the hydrolysis of succinyl-CoA to the synthesis of either ATP or GTP and thus represents the only step of substrate-level phosphorylation in the TCA. The beta subunit provides nucleotide specificity of the enzyme and binds the substrate succinate, while the binding sites for coenzyme A and phosphate are found in the alpha subunit.</text>
</comment>
<feature type="binding site" evidence="7">
    <location>
        <position position="45"/>
    </location>
    <ligand>
        <name>ATP</name>
        <dbReference type="ChEBI" id="CHEBI:30616"/>
    </ligand>
</feature>
<dbReference type="InterPro" id="IPR013650">
    <property type="entry name" value="ATP-grasp_succ-CoA_synth-type"/>
</dbReference>
<dbReference type="EMBL" id="DSYZ01000051">
    <property type="protein sequence ID" value="HGT82518.1"/>
    <property type="molecule type" value="Genomic_DNA"/>
</dbReference>
<protein>
    <recommendedName>
        <fullName evidence="7">Succinate--CoA ligase [ADP-forming] subunit beta</fullName>
        <ecNumber evidence="7">6.2.1.5</ecNumber>
    </recommendedName>
    <alternativeName>
        <fullName evidence="7">Succinyl-CoA synthetase subunit beta</fullName>
        <shortName evidence="7">SCS-beta</shortName>
    </alternativeName>
</protein>
<keyword evidence="2 7" id="KW-0436">Ligase</keyword>
<comment type="similarity">
    <text evidence="7">Belongs to the succinate/malate CoA ligase beta subunit family.</text>
</comment>
<sequence>MKLYEFQAKQIFARYGIKIPRGEVAEKIEDIAKITEKLGGKAVLKAQVLVGGRGKAGGIRKVESVAQAIEVAKEMFGKSIKGEKITKVYVEELSDVKKEFYLSIALDRVEKCFSLIYSPEGGVDIEEIAVKSPEKIFKVKIDPRWGLWDYQIRKLLSEAKVPQELWREMTTIVKAIYRIFVENEAELVEINPLAVTSQGLIALDAKIVIDDNALFRHKDLESMRTFSEGLEGIAEREGMNYVKLDGNIGVIANGAGMAMATMDLIYLVGGKPANFLDIGGGAGAELTKKAFEILSKDKDVKVIFMNVFGGITRCDEVARGIVKAFKELKIEVPLVLRLSGTNEEEGRKIIAENLKNVEIVETMEEGAKRAVEVAKCR</sequence>
<dbReference type="GO" id="GO:0006104">
    <property type="term" value="P:succinyl-CoA metabolic process"/>
    <property type="evidence" value="ECO:0007669"/>
    <property type="project" value="TreeGrafter"/>
</dbReference>
<dbReference type="Pfam" id="PF00549">
    <property type="entry name" value="Ligase_CoA"/>
    <property type="match status" value="1"/>
</dbReference>
<accession>A0A7J3M1C1</accession>
<dbReference type="GO" id="GO:0000287">
    <property type="term" value="F:magnesium ion binding"/>
    <property type="evidence" value="ECO:0007669"/>
    <property type="project" value="UniProtKB-UniRule"/>
</dbReference>
<evidence type="ECO:0000313" key="9">
    <source>
        <dbReference type="EMBL" id="HGT82518.1"/>
    </source>
</evidence>
<feature type="binding site" evidence="7">
    <location>
        <position position="94"/>
    </location>
    <ligand>
        <name>ATP</name>
        <dbReference type="ChEBI" id="CHEBI:30616"/>
    </ligand>
</feature>
<dbReference type="GO" id="GO:0004775">
    <property type="term" value="F:succinate-CoA ligase (ADP-forming) activity"/>
    <property type="evidence" value="ECO:0007669"/>
    <property type="project" value="UniProtKB-UniRule"/>
</dbReference>
<dbReference type="EC" id="6.2.1.5" evidence="7"/>
<dbReference type="PIRSF" id="PIRSF001554">
    <property type="entry name" value="SucCS_beta"/>
    <property type="match status" value="1"/>
</dbReference>
<evidence type="ECO:0000256" key="7">
    <source>
        <dbReference type="HAMAP-Rule" id="MF_00558"/>
    </source>
</evidence>
<gene>
    <name evidence="7" type="primary">sucC</name>
    <name evidence="9" type="ORF">ENT52_02165</name>
</gene>
<dbReference type="UniPathway" id="UPA00223">
    <property type="reaction ID" value="UER00999"/>
</dbReference>
<feature type="binding site" evidence="7">
    <location>
        <position position="99"/>
    </location>
    <ligand>
        <name>ATP</name>
        <dbReference type="ChEBI" id="CHEBI:30616"/>
    </ligand>
</feature>
<dbReference type="NCBIfam" id="TIGR01016">
    <property type="entry name" value="sucCoAbeta"/>
    <property type="match status" value="1"/>
</dbReference>
<dbReference type="NCBIfam" id="NF001913">
    <property type="entry name" value="PRK00696.1"/>
    <property type="match status" value="1"/>
</dbReference>
<dbReference type="InterPro" id="IPR011761">
    <property type="entry name" value="ATP-grasp"/>
</dbReference>
<dbReference type="PANTHER" id="PTHR11815:SF10">
    <property type="entry name" value="SUCCINATE--COA LIGASE [GDP-FORMING] SUBUNIT BETA, MITOCHONDRIAL"/>
    <property type="match status" value="1"/>
</dbReference>
<dbReference type="GO" id="GO:0042709">
    <property type="term" value="C:succinate-CoA ligase complex"/>
    <property type="evidence" value="ECO:0007669"/>
    <property type="project" value="TreeGrafter"/>
</dbReference>
<dbReference type="PANTHER" id="PTHR11815">
    <property type="entry name" value="SUCCINYL-COA SYNTHETASE BETA CHAIN"/>
    <property type="match status" value="1"/>
</dbReference>
<dbReference type="InterPro" id="IPR005809">
    <property type="entry name" value="Succ_CoA_ligase-like_bsu"/>
</dbReference>
<proteinExistence type="inferred from homology"/>
<reference evidence="9" key="1">
    <citation type="journal article" date="2020" name="mSystems">
        <title>Genome- and Community-Level Interaction Insights into Carbon Utilization and Element Cycling Functions of Hydrothermarchaeota in Hydrothermal Sediment.</title>
        <authorList>
            <person name="Zhou Z."/>
            <person name="Liu Y."/>
            <person name="Xu W."/>
            <person name="Pan J."/>
            <person name="Luo Z.H."/>
            <person name="Li M."/>
        </authorList>
    </citation>
    <scope>NUCLEOTIDE SEQUENCE [LARGE SCALE GENOMIC DNA]</scope>
    <source>
        <strain evidence="9">SpSt-587</strain>
    </source>
</reference>
<evidence type="ECO:0000259" key="8">
    <source>
        <dbReference type="PROSITE" id="PS50975"/>
    </source>
</evidence>
<feature type="binding site" evidence="7">
    <location>
        <begin position="310"/>
        <end position="312"/>
    </location>
    <ligand>
        <name>substrate</name>
        <note>ligand shared with subunit alpha</note>
    </ligand>
</feature>
<dbReference type="InterPro" id="IPR013815">
    <property type="entry name" value="ATP_grasp_subdomain_1"/>
</dbReference>
<dbReference type="Pfam" id="PF08442">
    <property type="entry name" value="ATP-grasp_2"/>
    <property type="match status" value="1"/>
</dbReference>
<dbReference type="FunFam" id="3.40.50.261:FF:000007">
    <property type="entry name" value="Succinate--CoA ligase [ADP-forming] subunit beta"/>
    <property type="match status" value="1"/>
</dbReference>
<evidence type="ECO:0000256" key="4">
    <source>
        <dbReference type="ARBA" id="ARBA00022741"/>
    </source>
</evidence>
<dbReference type="GO" id="GO:0005524">
    <property type="term" value="F:ATP binding"/>
    <property type="evidence" value="ECO:0007669"/>
    <property type="project" value="UniProtKB-UniRule"/>
</dbReference>
<dbReference type="AlphaFoldDB" id="A0A7J3M1C1"/>